<dbReference type="STRING" id="448386.A0A2V3IRR1"/>
<name>A0A2V3IRR1_9FLOR</name>
<dbReference type="Pfam" id="PF13193">
    <property type="entry name" value="AMP-binding_C"/>
    <property type="match status" value="1"/>
</dbReference>
<feature type="domain" description="AMP-dependent synthetase/ligase" evidence="1">
    <location>
        <begin position="58"/>
        <end position="386"/>
    </location>
</feature>
<evidence type="ECO:0000259" key="2">
    <source>
        <dbReference type="Pfam" id="PF13193"/>
    </source>
</evidence>
<protein>
    <submittedName>
        <fullName evidence="3">Nonribosomal peptide synthetase 5</fullName>
    </submittedName>
</protein>
<dbReference type="InterPro" id="IPR045851">
    <property type="entry name" value="AMP-bd_C_sf"/>
</dbReference>
<dbReference type="NCBIfam" id="TIGR01733">
    <property type="entry name" value="AA-adenyl-dom"/>
    <property type="match status" value="1"/>
</dbReference>
<dbReference type="InterPro" id="IPR000873">
    <property type="entry name" value="AMP-dep_synth/lig_dom"/>
</dbReference>
<dbReference type="GO" id="GO:0031177">
    <property type="term" value="F:phosphopantetheine binding"/>
    <property type="evidence" value="ECO:0007669"/>
    <property type="project" value="TreeGrafter"/>
</dbReference>
<proteinExistence type="predicted"/>
<dbReference type="GO" id="GO:0044550">
    <property type="term" value="P:secondary metabolite biosynthetic process"/>
    <property type="evidence" value="ECO:0007669"/>
    <property type="project" value="TreeGrafter"/>
</dbReference>
<dbReference type="PANTHER" id="PTHR45527">
    <property type="entry name" value="NONRIBOSOMAL PEPTIDE SYNTHETASE"/>
    <property type="match status" value="1"/>
</dbReference>
<dbReference type="GO" id="GO:0043041">
    <property type="term" value="P:amino acid activation for nonribosomal peptide biosynthetic process"/>
    <property type="evidence" value="ECO:0007669"/>
    <property type="project" value="TreeGrafter"/>
</dbReference>
<accession>A0A2V3IRR1</accession>
<evidence type="ECO:0000313" key="4">
    <source>
        <dbReference type="Proteomes" id="UP000247409"/>
    </source>
</evidence>
<dbReference type="Proteomes" id="UP000247409">
    <property type="component" value="Unassembled WGS sequence"/>
</dbReference>
<dbReference type="Pfam" id="PF00501">
    <property type="entry name" value="AMP-binding"/>
    <property type="match status" value="1"/>
</dbReference>
<dbReference type="AlphaFoldDB" id="A0A2V3IRR1"/>
<dbReference type="GO" id="GO:0005737">
    <property type="term" value="C:cytoplasm"/>
    <property type="evidence" value="ECO:0007669"/>
    <property type="project" value="TreeGrafter"/>
</dbReference>
<comment type="caution">
    <text evidence="3">The sequence shown here is derived from an EMBL/GenBank/DDBJ whole genome shotgun (WGS) entry which is preliminary data.</text>
</comment>
<sequence length="580" mass="63119">MSLSICSQSPALASLPPAHRKLFCQFSQGVATTPSHPTITAAIDYSISHHPNLIAAHTLLADGSLHPTDHISYATLGRRSENVAAALQAHGVTPGESVCLFLSRGIDMIVSIVAILRIGANYVPQDARIAPHDQLTRVASATKARIVLTSDAHIQNLPTFTQAQVLTVRSAEQQARHLPPFKNPKLPVQPSATCYIIFTSGTTGLPKGVQVTHGNVANVLLTDPMSLNMRPGVRVSQILSIAFDMCAWEVLGSLSHASTLIIRHRNISHAVQQAQVVISTPSVLGTIDSSRMHHVKTVAVAGEPCPRALADEWSQFCTFYNSCGPTEVTIINTAKKCSVSDARFTIGKPTPNNTVYVLDPRTRQPCKIGQVGEMWAGGDCVSKGYLDNEQLTRERFVHDPFVGGPARMYRTGDLGRWTTDGELEHFGRVDEQVKVKGFRVELDGVSSIIESNPQVKKAVVLKVNDALVAFVTPSHIIPQQVMHTVKDRLPYYCVPSQILCMDKFPRTGNGKVDKRALLRGLAHSHPAVPAKIEKGTKNLMGTADLMNNPRSTWIVQAIVQNFFVISKLVRNLLALARDIA</sequence>
<dbReference type="EMBL" id="NBIV01000081">
    <property type="protein sequence ID" value="PXF44794.1"/>
    <property type="molecule type" value="Genomic_DNA"/>
</dbReference>
<dbReference type="PROSITE" id="PS00455">
    <property type="entry name" value="AMP_BINDING"/>
    <property type="match status" value="1"/>
</dbReference>
<dbReference type="SUPFAM" id="SSF56801">
    <property type="entry name" value="Acetyl-CoA synthetase-like"/>
    <property type="match status" value="1"/>
</dbReference>
<dbReference type="Gene3D" id="3.30.300.30">
    <property type="match status" value="1"/>
</dbReference>
<evidence type="ECO:0000259" key="1">
    <source>
        <dbReference type="Pfam" id="PF00501"/>
    </source>
</evidence>
<gene>
    <name evidence="3" type="ORF">BWQ96_05464</name>
</gene>
<dbReference type="PANTHER" id="PTHR45527:SF1">
    <property type="entry name" value="FATTY ACID SYNTHASE"/>
    <property type="match status" value="1"/>
</dbReference>
<dbReference type="InterPro" id="IPR010071">
    <property type="entry name" value="AA_adenyl_dom"/>
</dbReference>
<reference evidence="3 4" key="1">
    <citation type="journal article" date="2018" name="Mol. Biol. Evol.">
        <title>Analysis of the draft genome of the red seaweed Gracilariopsis chorda provides insights into genome size evolution in Rhodophyta.</title>
        <authorList>
            <person name="Lee J."/>
            <person name="Yang E.C."/>
            <person name="Graf L."/>
            <person name="Yang J.H."/>
            <person name="Qiu H."/>
            <person name="Zel Zion U."/>
            <person name="Chan C.X."/>
            <person name="Stephens T.G."/>
            <person name="Weber A.P.M."/>
            <person name="Boo G.H."/>
            <person name="Boo S.M."/>
            <person name="Kim K.M."/>
            <person name="Shin Y."/>
            <person name="Jung M."/>
            <person name="Lee S.J."/>
            <person name="Yim H.S."/>
            <person name="Lee J.H."/>
            <person name="Bhattacharya D."/>
            <person name="Yoon H.S."/>
        </authorList>
    </citation>
    <scope>NUCLEOTIDE SEQUENCE [LARGE SCALE GENOMIC DNA]</scope>
    <source>
        <strain evidence="3 4">SKKU-2015</strain>
        <tissue evidence="3">Whole body</tissue>
    </source>
</reference>
<organism evidence="3 4">
    <name type="scientific">Gracilariopsis chorda</name>
    <dbReference type="NCBI Taxonomy" id="448386"/>
    <lineage>
        <taxon>Eukaryota</taxon>
        <taxon>Rhodophyta</taxon>
        <taxon>Florideophyceae</taxon>
        <taxon>Rhodymeniophycidae</taxon>
        <taxon>Gracilariales</taxon>
        <taxon>Gracilariaceae</taxon>
        <taxon>Gracilariopsis</taxon>
    </lineage>
</organism>
<keyword evidence="4" id="KW-1185">Reference proteome</keyword>
<dbReference type="InterPro" id="IPR042099">
    <property type="entry name" value="ANL_N_sf"/>
</dbReference>
<dbReference type="InterPro" id="IPR020845">
    <property type="entry name" value="AMP-binding_CS"/>
</dbReference>
<evidence type="ECO:0000313" key="3">
    <source>
        <dbReference type="EMBL" id="PXF44794.1"/>
    </source>
</evidence>
<dbReference type="Gene3D" id="3.40.50.12780">
    <property type="entry name" value="N-terminal domain of ligase-like"/>
    <property type="match status" value="1"/>
</dbReference>
<feature type="domain" description="AMP-binding enzyme C-terminal" evidence="2">
    <location>
        <begin position="447"/>
        <end position="511"/>
    </location>
</feature>
<dbReference type="OrthoDB" id="333at2759"/>
<dbReference type="InterPro" id="IPR025110">
    <property type="entry name" value="AMP-bd_C"/>
</dbReference>